<evidence type="ECO:0000256" key="6">
    <source>
        <dbReference type="ARBA" id="ARBA00023077"/>
    </source>
</evidence>
<evidence type="ECO:0000256" key="2">
    <source>
        <dbReference type="ARBA" id="ARBA00022448"/>
    </source>
</evidence>
<comment type="subcellular location">
    <subcellularLocation>
        <location evidence="1 10">Cell outer membrane</location>
        <topology evidence="1 10">Multi-pass membrane protein</topology>
    </subcellularLocation>
</comment>
<protein>
    <submittedName>
        <fullName evidence="14">TonB-dependent receptor</fullName>
    </submittedName>
</protein>
<dbReference type="InterPro" id="IPR012910">
    <property type="entry name" value="Plug_dom"/>
</dbReference>
<dbReference type="EMBL" id="JBDJNQ010000004">
    <property type="protein sequence ID" value="MEN5377856.1"/>
    <property type="molecule type" value="Genomic_DNA"/>
</dbReference>
<dbReference type="Gene3D" id="2.40.170.20">
    <property type="entry name" value="TonB-dependent receptor, beta-barrel domain"/>
    <property type="match status" value="1"/>
</dbReference>
<evidence type="ECO:0000256" key="11">
    <source>
        <dbReference type="RuleBase" id="RU003357"/>
    </source>
</evidence>
<dbReference type="Gene3D" id="2.60.40.1120">
    <property type="entry name" value="Carboxypeptidase-like, regulatory domain"/>
    <property type="match status" value="1"/>
</dbReference>
<organism evidence="14 15">
    <name type="scientific">Sphingobacterium kitahiroshimense</name>
    <dbReference type="NCBI Taxonomy" id="470446"/>
    <lineage>
        <taxon>Bacteria</taxon>
        <taxon>Pseudomonadati</taxon>
        <taxon>Bacteroidota</taxon>
        <taxon>Sphingobacteriia</taxon>
        <taxon>Sphingobacteriales</taxon>
        <taxon>Sphingobacteriaceae</taxon>
        <taxon>Sphingobacterium</taxon>
    </lineage>
</organism>
<sequence length="797" mass="90485">MNYKTTSLTKLICLSAFFSIISLQSYGQNKGIEFSGYVRDDHGQAISGATIRVSKQTIVADSEGKFTIDNLQGKEVTIEITRVGKKKIKQVIPLVERAKPIVFTMDDEGKILDAVEILGLSQVDQTNKQAYNVTAIDAKKLHNSSTDVGQALNRISGVKLKEAGGLGSQMSISLNGFTGNQVKLFMDGLPLDNEGSSFQLNNIPINYVSAIEVYKGVVPVWLGGDAIGGAINLVKSTNPGKYLDVSYSHGSFNTHRATVNAGYIGDNGFTMELNAYQNYSDNNYWVDVDLVDKPTGQYIPTRVRRFHDNYKNKMVNFNIGWSNKSWADQLLFGINIGDNRADIQTGNRMYEVYGERFKRGNLLQPTIQYKKNNFLVSGLDVSLRANYDFGEETLVDTVFKRYFWDGSWEYKAKPEDVGGERSRQFDKYKNNRGNAALNLKYTINEHNHLFFNNTLKTANRKTKSELDPDNPIYDQSSITNNNIASLGFYNNAIEKLDYSIFVKYFYQQVKGYQSPTPGEYLALNANRNLFGYGMATSYHMKPTIQLKLSYEKAYRIPELNELFGNVDALEGNQNLKPESSHNINLGINYLFTLHEKNAFNLNGGVIYRKAMDFIRLSNSNTDFNGIMRQVSENIRDVNNMGFDFDLRYSFDKKLFIGGNFTYQNLRNGTEREPGKEEISVFYKDRIPNIPYLYGSAEISYMIKDLFIKQSALSIGYSLFYVNSFYLRWPSAGAADKEVIPTQVSHDANITYSFHNGRYNIGLDVRNLTDATLYDNYMLQKPSRNFNVKFRYVLNNLK</sequence>
<dbReference type="InterPro" id="IPR037066">
    <property type="entry name" value="Plug_dom_sf"/>
</dbReference>
<feature type="domain" description="TonB-dependent receptor plug" evidence="13">
    <location>
        <begin position="128"/>
        <end position="230"/>
    </location>
</feature>
<dbReference type="RefSeq" id="WP_346581276.1">
    <property type="nucleotide sequence ID" value="NZ_JBDJLH010000002.1"/>
</dbReference>
<evidence type="ECO:0000256" key="5">
    <source>
        <dbReference type="ARBA" id="ARBA00022729"/>
    </source>
</evidence>
<dbReference type="SUPFAM" id="SSF56935">
    <property type="entry name" value="Porins"/>
    <property type="match status" value="1"/>
</dbReference>
<evidence type="ECO:0000313" key="15">
    <source>
        <dbReference type="Proteomes" id="UP001409291"/>
    </source>
</evidence>
<evidence type="ECO:0000259" key="13">
    <source>
        <dbReference type="Pfam" id="PF07715"/>
    </source>
</evidence>
<dbReference type="SUPFAM" id="SSF49464">
    <property type="entry name" value="Carboxypeptidase regulatory domain-like"/>
    <property type="match status" value="1"/>
</dbReference>
<dbReference type="Pfam" id="PF07715">
    <property type="entry name" value="Plug"/>
    <property type="match status" value="1"/>
</dbReference>
<keyword evidence="15" id="KW-1185">Reference proteome</keyword>
<evidence type="ECO:0000256" key="3">
    <source>
        <dbReference type="ARBA" id="ARBA00022452"/>
    </source>
</evidence>
<evidence type="ECO:0000256" key="1">
    <source>
        <dbReference type="ARBA" id="ARBA00004571"/>
    </source>
</evidence>
<keyword evidence="6 11" id="KW-0798">TonB box</keyword>
<dbReference type="Gene3D" id="2.170.130.10">
    <property type="entry name" value="TonB-dependent receptor, plug domain"/>
    <property type="match status" value="1"/>
</dbReference>
<keyword evidence="2 10" id="KW-0813">Transport</keyword>
<keyword evidence="3 10" id="KW-1134">Transmembrane beta strand</keyword>
<dbReference type="PANTHER" id="PTHR30069">
    <property type="entry name" value="TONB-DEPENDENT OUTER MEMBRANE RECEPTOR"/>
    <property type="match status" value="1"/>
</dbReference>
<feature type="domain" description="TonB-dependent receptor-like beta-barrel" evidence="12">
    <location>
        <begin position="360"/>
        <end position="767"/>
    </location>
</feature>
<dbReference type="InterPro" id="IPR000531">
    <property type="entry name" value="Beta-barrel_TonB"/>
</dbReference>
<gene>
    <name evidence="14" type="ORF">ABE541_11325</name>
</gene>
<evidence type="ECO:0000256" key="4">
    <source>
        <dbReference type="ARBA" id="ARBA00022692"/>
    </source>
</evidence>
<evidence type="ECO:0000256" key="7">
    <source>
        <dbReference type="ARBA" id="ARBA00023136"/>
    </source>
</evidence>
<keyword evidence="7 10" id="KW-0472">Membrane</keyword>
<dbReference type="PANTHER" id="PTHR30069:SF29">
    <property type="entry name" value="HEMOGLOBIN AND HEMOGLOBIN-HAPTOGLOBIN-BINDING PROTEIN 1-RELATED"/>
    <property type="match status" value="1"/>
</dbReference>
<keyword evidence="9 10" id="KW-0998">Cell outer membrane</keyword>
<name>A0ABV0BSV1_9SPHI</name>
<dbReference type="Pfam" id="PF13620">
    <property type="entry name" value="CarboxypepD_reg"/>
    <property type="match status" value="1"/>
</dbReference>
<evidence type="ECO:0000256" key="9">
    <source>
        <dbReference type="ARBA" id="ARBA00023237"/>
    </source>
</evidence>
<dbReference type="InterPro" id="IPR036942">
    <property type="entry name" value="Beta-barrel_TonB_sf"/>
</dbReference>
<dbReference type="PROSITE" id="PS52016">
    <property type="entry name" value="TONB_DEPENDENT_REC_3"/>
    <property type="match status" value="1"/>
</dbReference>
<comment type="caution">
    <text evidence="14">The sequence shown here is derived from an EMBL/GenBank/DDBJ whole genome shotgun (WGS) entry which is preliminary data.</text>
</comment>
<dbReference type="InterPro" id="IPR008969">
    <property type="entry name" value="CarboxyPept-like_regulatory"/>
</dbReference>
<comment type="similarity">
    <text evidence="10 11">Belongs to the TonB-dependent receptor family.</text>
</comment>
<evidence type="ECO:0000259" key="12">
    <source>
        <dbReference type="Pfam" id="PF00593"/>
    </source>
</evidence>
<evidence type="ECO:0000313" key="14">
    <source>
        <dbReference type="EMBL" id="MEN5377856.1"/>
    </source>
</evidence>
<dbReference type="Proteomes" id="UP001409291">
    <property type="component" value="Unassembled WGS sequence"/>
</dbReference>
<proteinExistence type="inferred from homology"/>
<keyword evidence="8 14" id="KW-0675">Receptor</keyword>
<reference evidence="14 15" key="1">
    <citation type="submission" date="2024-04" db="EMBL/GenBank/DDBJ databases">
        <title>WGS of bacteria from Torrens River.</title>
        <authorList>
            <person name="Wyrsch E.R."/>
            <person name="Drigo B."/>
        </authorList>
    </citation>
    <scope>NUCLEOTIDE SEQUENCE [LARGE SCALE GENOMIC DNA]</scope>
    <source>
        <strain evidence="14 15">TWI391</strain>
    </source>
</reference>
<dbReference type="Pfam" id="PF00593">
    <property type="entry name" value="TonB_dep_Rec_b-barrel"/>
    <property type="match status" value="1"/>
</dbReference>
<dbReference type="InterPro" id="IPR039426">
    <property type="entry name" value="TonB-dep_rcpt-like"/>
</dbReference>
<evidence type="ECO:0000256" key="10">
    <source>
        <dbReference type="PROSITE-ProRule" id="PRU01360"/>
    </source>
</evidence>
<accession>A0ABV0BSV1</accession>
<evidence type="ECO:0000256" key="8">
    <source>
        <dbReference type="ARBA" id="ARBA00023170"/>
    </source>
</evidence>
<keyword evidence="4 10" id="KW-0812">Transmembrane</keyword>
<keyword evidence="5" id="KW-0732">Signal</keyword>